<accession>A0AAI8Z827</accession>
<name>A0AAI8Z827_9PEZI</name>
<dbReference type="AlphaFoldDB" id="A0AAI8Z827"/>
<gene>
    <name evidence="2" type="ORF">LECACI_7A009402</name>
</gene>
<evidence type="ECO:0000313" key="3">
    <source>
        <dbReference type="Proteomes" id="UP001296104"/>
    </source>
</evidence>
<keyword evidence="3" id="KW-1185">Reference proteome</keyword>
<reference evidence="2" key="1">
    <citation type="submission" date="2023-11" db="EMBL/GenBank/DDBJ databases">
        <authorList>
            <person name="Alioto T."/>
            <person name="Alioto T."/>
            <person name="Gomez Garrido J."/>
        </authorList>
    </citation>
    <scope>NUCLEOTIDE SEQUENCE</scope>
</reference>
<proteinExistence type="predicted"/>
<dbReference type="Proteomes" id="UP001296104">
    <property type="component" value="Unassembled WGS sequence"/>
</dbReference>
<protein>
    <submittedName>
        <fullName evidence="2">Uncharacterized protein</fullName>
    </submittedName>
</protein>
<dbReference type="EMBL" id="CAVMBE010000109">
    <property type="protein sequence ID" value="CAK4034244.1"/>
    <property type="molecule type" value="Genomic_DNA"/>
</dbReference>
<evidence type="ECO:0000256" key="1">
    <source>
        <dbReference type="SAM" id="MobiDB-lite"/>
    </source>
</evidence>
<comment type="caution">
    <text evidence="2">The sequence shown here is derived from an EMBL/GenBank/DDBJ whole genome shotgun (WGS) entry which is preliminary data.</text>
</comment>
<evidence type="ECO:0000313" key="2">
    <source>
        <dbReference type="EMBL" id="CAK4034244.1"/>
    </source>
</evidence>
<feature type="region of interest" description="Disordered" evidence="1">
    <location>
        <begin position="1"/>
        <end position="29"/>
    </location>
</feature>
<sequence>MSITSGRSLQSNNPYRPFQPTSGAKPALYTGIGLHEDNATPGPFDARRADTKVEHWLLQTPLSDSALLHAAMNPTPHRSREQHHRIPREVALAKADWEAAGLHYDLCARKYPGIPTWPRTTGSRQAYEWTESPSALPSSFPSRISLGSFYSVPPSNPGTENNTQPSVHGLHVAENPSLPAPQQSCAVQYNPRYPGQYLPLNLSCRCTTCLTLRREHAAWMSTAGPGVERLPPLVPGVNEAPPWQTWGNPNMAEILGKAKEKREQRGW</sequence>
<feature type="compositionally biased region" description="Polar residues" evidence="1">
    <location>
        <begin position="1"/>
        <end position="22"/>
    </location>
</feature>
<organism evidence="2 3">
    <name type="scientific">Lecanosticta acicola</name>
    <dbReference type="NCBI Taxonomy" id="111012"/>
    <lineage>
        <taxon>Eukaryota</taxon>
        <taxon>Fungi</taxon>
        <taxon>Dikarya</taxon>
        <taxon>Ascomycota</taxon>
        <taxon>Pezizomycotina</taxon>
        <taxon>Dothideomycetes</taxon>
        <taxon>Dothideomycetidae</taxon>
        <taxon>Mycosphaerellales</taxon>
        <taxon>Mycosphaerellaceae</taxon>
        <taxon>Lecanosticta</taxon>
    </lineage>
</organism>